<organism>
    <name type="scientific">Serpula lacrymans var. lacrymans (strain S7.9)</name>
    <name type="common">Dry rot fungus</name>
    <dbReference type="NCBI Taxonomy" id="578457"/>
    <lineage>
        <taxon>Eukaryota</taxon>
        <taxon>Fungi</taxon>
        <taxon>Dikarya</taxon>
        <taxon>Basidiomycota</taxon>
        <taxon>Agaricomycotina</taxon>
        <taxon>Agaricomycetes</taxon>
        <taxon>Agaricomycetidae</taxon>
        <taxon>Boletales</taxon>
        <taxon>Coniophorineae</taxon>
        <taxon>Serpulaceae</taxon>
        <taxon>Serpula</taxon>
    </lineage>
</organism>
<proteinExistence type="predicted"/>
<evidence type="ECO:0000313" key="1">
    <source>
        <dbReference type="EMBL" id="EGO22920.1"/>
    </source>
</evidence>
<dbReference type="Proteomes" id="UP000008064">
    <property type="component" value="Unassembled WGS sequence"/>
</dbReference>
<feature type="non-terminal residue" evidence="1">
    <location>
        <position position="499"/>
    </location>
</feature>
<dbReference type="CDD" id="cd00257">
    <property type="entry name" value="beta-trefoil_FSCN-like"/>
    <property type="match status" value="1"/>
</dbReference>
<sequence>MTYTQNAANGNTSFGTYNDVARDQYIIITYVQSGSGDDGALAKVIPKQIQSAVDKEVRDKSCRRAIDNIRKASVNGAIAIKGANGNYLRVTNSGGLEFSSPVVDDDAVFVAQLIGDKLSLIGNNGKYVNMYYLEDVKCEGPGAGLVVGASQRSRGMVSFTISGYQGQDGKTYYLSSDPGNAAYHGSLAVKKEEDQSCQFAIENIVKPNVSGTITIRTIDGRYMKVTGTNGLECSSQDLDDNAKFIVKQKGAKVALIGNNGKYVNMYYVHDVKCEGPSGGLDVGVAYHSNGTVCFTISGYQGQNGNTYYLSCDTGNAAYNGSLAVKRAEDSTCRFVIDNVGGLSGHIATNNMQVRCLLYPHWLIVCFRPKISGIIAIKDVHGRYLKVTDSNGLVFQSRNLDNQAKFHVKLQNGRLNLIGNNGKYVNMYGIDYVQCKGPSGGLTMGVVYLPSGIVKFTISGYQGQNGKTSFLSSSSGRADESLAVVDEGNESSKFLACIVN</sequence>
<dbReference type="GeneID" id="18813485"/>
<evidence type="ECO:0008006" key="2">
    <source>
        <dbReference type="Google" id="ProtNLM"/>
    </source>
</evidence>
<dbReference type="HOGENOM" id="CLU_045405_0_0_1"/>
<protein>
    <recommendedName>
        <fullName evidence="2">Fascin domain-containing protein</fullName>
    </recommendedName>
</protein>
<gene>
    <name evidence="1" type="ORF">SERLADRAFT_416477</name>
</gene>
<name>F8P189_SERL9</name>
<dbReference type="SUPFAM" id="SSF50405">
    <property type="entry name" value="Actin-crosslinking proteins"/>
    <property type="match status" value="3"/>
</dbReference>
<reference evidence="1" key="1">
    <citation type="submission" date="2011-04" db="EMBL/GenBank/DDBJ databases">
        <title>Evolution of plant cell wall degrading machinery underlies the functional diversity of forest fungi.</title>
        <authorList>
            <consortium name="US DOE Joint Genome Institute (JGI-PGF)"/>
            <person name="Eastwood D.C."/>
            <person name="Floudas D."/>
            <person name="Binder M."/>
            <person name="Majcherczyk A."/>
            <person name="Schneider P."/>
            <person name="Aerts A."/>
            <person name="Asiegbu F.O."/>
            <person name="Baker S.E."/>
            <person name="Barry K."/>
            <person name="Bendiksby M."/>
            <person name="Blumentritt M."/>
            <person name="Coutinho P.M."/>
            <person name="Cullen D."/>
            <person name="Cullen D."/>
            <person name="Gathman A."/>
            <person name="Goodell B."/>
            <person name="Henrissat B."/>
            <person name="Ihrmark K."/>
            <person name="Kauserud H."/>
            <person name="Kohler A."/>
            <person name="LaButti K."/>
            <person name="Lapidus A."/>
            <person name="Lavin J.L."/>
            <person name="Lee Y.-H."/>
            <person name="Lindquist E."/>
            <person name="Lilly W."/>
            <person name="Lucas S."/>
            <person name="Morin E."/>
            <person name="Murat C."/>
            <person name="Oguiza J.A."/>
            <person name="Park J."/>
            <person name="Pisabarro A.G."/>
            <person name="Riley R."/>
            <person name="Rosling A."/>
            <person name="Salamov A."/>
            <person name="Schmidt O."/>
            <person name="Schmutz J."/>
            <person name="Skrede I."/>
            <person name="Stenlid J."/>
            <person name="Wiebenga A."/>
            <person name="Xie X."/>
            <person name="Kues U."/>
            <person name="Hibbett D.S."/>
            <person name="Hoffmeister D."/>
            <person name="Hogberg N."/>
            <person name="Martin F."/>
            <person name="Grigoriev I.V."/>
            <person name="Watkinson S.C."/>
        </authorList>
    </citation>
    <scope>NUCLEOTIDE SEQUENCE</scope>
    <source>
        <strain evidence="1">S7.9</strain>
    </source>
</reference>
<dbReference type="OrthoDB" id="2605301at2759"/>
<accession>F8P189</accession>
<dbReference type="Gene3D" id="2.80.10.50">
    <property type="match status" value="3"/>
</dbReference>
<dbReference type="EMBL" id="GL945436">
    <property type="protein sequence ID" value="EGO22920.1"/>
    <property type="molecule type" value="Genomic_DNA"/>
</dbReference>
<dbReference type="RefSeq" id="XP_007320160.1">
    <property type="nucleotide sequence ID" value="XM_007320098.1"/>
</dbReference>
<dbReference type="AlphaFoldDB" id="F8P189"/>
<dbReference type="InterPro" id="IPR008999">
    <property type="entry name" value="Actin-crosslinking"/>
</dbReference>
<dbReference type="KEGG" id="sla:SERLADRAFT_416477"/>